<feature type="chain" id="PRO_5045238051" evidence="1">
    <location>
        <begin position="21"/>
        <end position="161"/>
    </location>
</feature>
<dbReference type="EMBL" id="BAAAZP010000188">
    <property type="protein sequence ID" value="GAA3706862.1"/>
    <property type="molecule type" value="Genomic_DNA"/>
</dbReference>
<sequence length="161" mass="16698">MHRLAAPALLLALLLTAACSDEVICTAIGTPVGVSVNVKAPLAARAESAEMEVCWDGSCERTRADLYPSTRPGTQTCSGDSCGVSAVPTADKHGFGDVQGLPKRQVQVRLTLRDAGSEPILERTVAVTPKGRFPNGPRCGEGGPNAVLTVEADGTLRESAD</sequence>
<proteinExistence type="predicted"/>
<feature type="signal peptide" evidence="1">
    <location>
        <begin position="1"/>
        <end position="20"/>
    </location>
</feature>
<evidence type="ECO:0000256" key="1">
    <source>
        <dbReference type="SAM" id="SignalP"/>
    </source>
</evidence>
<organism evidence="2 3">
    <name type="scientific">Nonomuraea antimicrobica</name>
    <dbReference type="NCBI Taxonomy" id="561173"/>
    <lineage>
        <taxon>Bacteria</taxon>
        <taxon>Bacillati</taxon>
        <taxon>Actinomycetota</taxon>
        <taxon>Actinomycetes</taxon>
        <taxon>Streptosporangiales</taxon>
        <taxon>Streptosporangiaceae</taxon>
        <taxon>Nonomuraea</taxon>
    </lineage>
</organism>
<name>A0ABP7DKG3_9ACTN</name>
<gene>
    <name evidence="2" type="ORF">GCM10022224_085460</name>
</gene>
<comment type="caution">
    <text evidence="2">The sequence shown here is derived from an EMBL/GenBank/DDBJ whole genome shotgun (WGS) entry which is preliminary data.</text>
</comment>
<reference evidence="3" key="1">
    <citation type="journal article" date="2019" name="Int. J. Syst. Evol. Microbiol.">
        <title>The Global Catalogue of Microorganisms (GCM) 10K type strain sequencing project: providing services to taxonomists for standard genome sequencing and annotation.</title>
        <authorList>
            <consortium name="The Broad Institute Genomics Platform"/>
            <consortium name="The Broad Institute Genome Sequencing Center for Infectious Disease"/>
            <person name="Wu L."/>
            <person name="Ma J."/>
        </authorList>
    </citation>
    <scope>NUCLEOTIDE SEQUENCE [LARGE SCALE GENOMIC DNA]</scope>
    <source>
        <strain evidence="3">JCM 16904</strain>
    </source>
</reference>
<dbReference type="Proteomes" id="UP001500902">
    <property type="component" value="Unassembled WGS sequence"/>
</dbReference>
<keyword evidence="3" id="KW-1185">Reference proteome</keyword>
<keyword evidence="1" id="KW-0732">Signal</keyword>
<evidence type="ECO:0000313" key="3">
    <source>
        <dbReference type="Proteomes" id="UP001500902"/>
    </source>
</evidence>
<dbReference type="PROSITE" id="PS51257">
    <property type="entry name" value="PROKAR_LIPOPROTEIN"/>
    <property type="match status" value="1"/>
</dbReference>
<protein>
    <submittedName>
        <fullName evidence="2">Uncharacterized protein</fullName>
    </submittedName>
</protein>
<dbReference type="RefSeq" id="WP_344892284.1">
    <property type="nucleotide sequence ID" value="NZ_BAAAZP010000188.1"/>
</dbReference>
<accession>A0ABP7DKG3</accession>
<evidence type="ECO:0000313" key="2">
    <source>
        <dbReference type="EMBL" id="GAA3706862.1"/>
    </source>
</evidence>